<sequence length="198" mass="22874">MSKRINTYLSEDELIVQLKKGNVNSFEFIVREYGGYLLIIAKRYLTSEADAQDAVQDTYLHVFSAIVTFEGRSSLKSWLHRIVINISLMKIRSNKRKLVELIDDNASFFDVNGKRIETETEITLSLEELMADDSQREYIKTQITQLPQMAKNLLLLKDIEGYSTKEIAELLDISLPSVKTGLHRARLLLKKKIEHQLR</sequence>
<dbReference type="PANTHER" id="PTHR43133:SF51">
    <property type="entry name" value="RNA POLYMERASE SIGMA FACTOR"/>
    <property type="match status" value="1"/>
</dbReference>
<dbReference type="Gene3D" id="1.10.10.10">
    <property type="entry name" value="Winged helix-like DNA-binding domain superfamily/Winged helix DNA-binding domain"/>
    <property type="match status" value="1"/>
</dbReference>
<dbReference type="Pfam" id="PF04542">
    <property type="entry name" value="Sigma70_r2"/>
    <property type="match status" value="1"/>
</dbReference>
<evidence type="ECO:0000259" key="5">
    <source>
        <dbReference type="Pfam" id="PF04542"/>
    </source>
</evidence>
<dbReference type="NCBIfam" id="TIGR02937">
    <property type="entry name" value="sigma70-ECF"/>
    <property type="match status" value="1"/>
</dbReference>
<evidence type="ECO:0000259" key="6">
    <source>
        <dbReference type="Pfam" id="PF08281"/>
    </source>
</evidence>
<gene>
    <name evidence="7" type="ORF">V6255_11815</name>
</gene>
<evidence type="ECO:0000313" key="8">
    <source>
        <dbReference type="Proteomes" id="UP001366060"/>
    </source>
</evidence>
<accession>A0ABU9HD56</accession>
<dbReference type="InterPro" id="IPR013324">
    <property type="entry name" value="RNA_pol_sigma_r3/r4-like"/>
</dbReference>
<keyword evidence="2" id="KW-0805">Transcription regulation</keyword>
<dbReference type="EMBL" id="JBAKBA010000026">
    <property type="protein sequence ID" value="MEL0659824.1"/>
    <property type="molecule type" value="Genomic_DNA"/>
</dbReference>
<dbReference type="InterPro" id="IPR039425">
    <property type="entry name" value="RNA_pol_sigma-70-like"/>
</dbReference>
<organism evidence="7 8">
    <name type="scientific">Psychromonas arctica</name>
    <dbReference type="NCBI Taxonomy" id="168275"/>
    <lineage>
        <taxon>Bacteria</taxon>
        <taxon>Pseudomonadati</taxon>
        <taxon>Pseudomonadota</taxon>
        <taxon>Gammaproteobacteria</taxon>
        <taxon>Alteromonadales</taxon>
        <taxon>Psychromonadaceae</taxon>
        <taxon>Psychromonas</taxon>
    </lineage>
</organism>
<evidence type="ECO:0000256" key="4">
    <source>
        <dbReference type="ARBA" id="ARBA00023163"/>
    </source>
</evidence>
<dbReference type="InterPro" id="IPR014284">
    <property type="entry name" value="RNA_pol_sigma-70_dom"/>
</dbReference>
<dbReference type="PANTHER" id="PTHR43133">
    <property type="entry name" value="RNA POLYMERASE ECF-TYPE SIGMA FACTO"/>
    <property type="match status" value="1"/>
</dbReference>
<feature type="domain" description="RNA polymerase sigma factor 70 region 4 type 2" evidence="6">
    <location>
        <begin position="137"/>
        <end position="188"/>
    </location>
</feature>
<dbReference type="Gene3D" id="1.10.1740.10">
    <property type="match status" value="1"/>
</dbReference>
<evidence type="ECO:0000256" key="1">
    <source>
        <dbReference type="ARBA" id="ARBA00010641"/>
    </source>
</evidence>
<dbReference type="Pfam" id="PF08281">
    <property type="entry name" value="Sigma70_r4_2"/>
    <property type="match status" value="1"/>
</dbReference>
<dbReference type="SUPFAM" id="SSF88946">
    <property type="entry name" value="Sigma2 domain of RNA polymerase sigma factors"/>
    <property type="match status" value="1"/>
</dbReference>
<comment type="caution">
    <text evidence="7">The sequence shown here is derived from an EMBL/GenBank/DDBJ whole genome shotgun (WGS) entry which is preliminary data.</text>
</comment>
<keyword evidence="8" id="KW-1185">Reference proteome</keyword>
<dbReference type="InterPro" id="IPR036388">
    <property type="entry name" value="WH-like_DNA-bd_sf"/>
</dbReference>
<protein>
    <submittedName>
        <fullName evidence="7">Sigma-70 family RNA polymerase sigma factor</fullName>
    </submittedName>
</protein>
<evidence type="ECO:0000256" key="2">
    <source>
        <dbReference type="ARBA" id="ARBA00023015"/>
    </source>
</evidence>
<keyword evidence="3" id="KW-0731">Sigma factor</keyword>
<dbReference type="Proteomes" id="UP001366060">
    <property type="component" value="Unassembled WGS sequence"/>
</dbReference>
<proteinExistence type="inferred from homology"/>
<evidence type="ECO:0000313" key="7">
    <source>
        <dbReference type="EMBL" id="MEL0659824.1"/>
    </source>
</evidence>
<dbReference type="InterPro" id="IPR007627">
    <property type="entry name" value="RNA_pol_sigma70_r2"/>
</dbReference>
<dbReference type="SUPFAM" id="SSF88659">
    <property type="entry name" value="Sigma3 and sigma4 domains of RNA polymerase sigma factors"/>
    <property type="match status" value="1"/>
</dbReference>
<reference evidence="7 8" key="1">
    <citation type="submission" date="2024-02" db="EMBL/GenBank/DDBJ databases">
        <title>Bacteria isolated from the canopy kelp, Nereocystis luetkeana.</title>
        <authorList>
            <person name="Pfister C.A."/>
            <person name="Younker I.T."/>
            <person name="Light S.H."/>
        </authorList>
    </citation>
    <scope>NUCLEOTIDE SEQUENCE [LARGE SCALE GENOMIC DNA]</scope>
    <source>
        <strain evidence="7 8">TI.2.07</strain>
    </source>
</reference>
<dbReference type="RefSeq" id="WP_341628345.1">
    <property type="nucleotide sequence ID" value="NZ_JBAKBA010000026.1"/>
</dbReference>
<evidence type="ECO:0000256" key="3">
    <source>
        <dbReference type="ARBA" id="ARBA00023082"/>
    </source>
</evidence>
<keyword evidence="4" id="KW-0804">Transcription</keyword>
<comment type="similarity">
    <text evidence="1">Belongs to the sigma-70 factor family. ECF subfamily.</text>
</comment>
<dbReference type="InterPro" id="IPR013325">
    <property type="entry name" value="RNA_pol_sigma_r2"/>
</dbReference>
<feature type="domain" description="RNA polymerase sigma-70 region 2" evidence="5">
    <location>
        <begin position="30"/>
        <end position="96"/>
    </location>
</feature>
<dbReference type="InterPro" id="IPR013249">
    <property type="entry name" value="RNA_pol_sigma70_r4_t2"/>
</dbReference>
<name>A0ABU9HD56_9GAMM</name>